<dbReference type="GO" id="GO:0045892">
    <property type="term" value="P:negative regulation of DNA-templated transcription"/>
    <property type="evidence" value="ECO:0007669"/>
    <property type="project" value="InterPro"/>
</dbReference>
<reference evidence="2 3" key="1">
    <citation type="submission" date="2018-06" db="EMBL/GenBank/DDBJ databases">
        <title>Genome conservation of Clostridium tetani.</title>
        <authorList>
            <person name="Bruggemann H."/>
            <person name="Popoff M.R."/>
        </authorList>
    </citation>
    <scope>NUCLEOTIDE SEQUENCE [LARGE SCALE GENOMIC DNA]</scope>
    <source>
        <strain evidence="2 3">2017.061</strain>
    </source>
</reference>
<dbReference type="NCBIfam" id="NF033727">
    <property type="entry name" value="chaperon_ArsD"/>
    <property type="match status" value="1"/>
</dbReference>
<dbReference type="EMBL" id="QMAP01000002">
    <property type="protein sequence ID" value="RXI49954.1"/>
    <property type="molecule type" value="Genomic_DNA"/>
</dbReference>
<name>A0A4V1LEX1_CLOTA</name>
<evidence type="ECO:0000313" key="2">
    <source>
        <dbReference type="EMBL" id="RXI49954.1"/>
    </source>
</evidence>
<evidence type="ECO:0000313" key="1">
    <source>
        <dbReference type="EMBL" id="BDR81600.1"/>
    </source>
</evidence>
<proteinExistence type="predicted"/>
<dbReference type="RefSeq" id="WP_129029862.1">
    <property type="nucleotide sequence ID" value="NZ_AP026811.1"/>
</dbReference>
<dbReference type="AlphaFoldDB" id="A0A4V1LEX1"/>
<dbReference type="Pfam" id="PF06953">
    <property type="entry name" value="ArsD"/>
    <property type="match status" value="1"/>
</dbReference>
<dbReference type="GO" id="GO:0003677">
    <property type="term" value="F:DNA binding"/>
    <property type="evidence" value="ECO:0007669"/>
    <property type="project" value="InterPro"/>
</dbReference>
<dbReference type="GO" id="GO:0046685">
    <property type="term" value="P:response to arsenic-containing substance"/>
    <property type="evidence" value="ECO:0007669"/>
    <property type="project" value="InterPro"/>
</dbReference>
<gene>
    <name evidence="1" type="primary">arsD</name>
    <name evidence="2" type="ORF">DP130_02925</name>
    <name evidence="1" type="ORF">K234311028_18460</name>
</gene>
<evidence type="ECO:0000313" key="4">
    <source>
        <dbReference type="Proteomes" id="UP001321763"/>
    </source>
</evidence>
<accession>A0A4V1LEX1</accession>
<dbReference type="Proteomes" id="UP000290921">
    <property type="component" value="Unassembled WGS sequence"/>
</dbReference>
<sequence length="120" mass="13121">MKKIEIYDPAMCCSTGVCGPSVNTELLRVATVIDGLNKQGAHITRYNLSSNPQAFVSNKKVNELLMKDNDILPITIVDGEIVKTKCHLTNDEFFKYTGIKIESNKSTNKGCCCGVNNGCC</sequence>
<evidence type="ECO:0000313" key="3">
    <source>
        <dbReference type="Proteomes" id="UP000290921"/>
    </source>
</evidence>
<dbReference type="InterPro" id="IPR010712">
    <property type="entry name" value="Arsenical-R_ArsD"/>
</dbReference>
<organism evidence="2 3">
    <name type="scientific">Clostridium tetani</name>
    <dbReference type="NCBI Taxonomy" id="1513"/>
    <lineage>
        <taxon>Bacteria</taxon>
        <taxon>Bacillati</taxon>
        <taxon>Bacillota</taxon>
        <taxon>Clostridia</taxon>
        <taxon>Eubacteriales</taxon>
        <taxon>Clostridiaceae</taxon>
        <taxon>Clostridium</taxon>
    </lineage>
</organism>
<dbReference type="Gene3D" id="3.40.30.10">
    <property type="entry name" value="Glutaredoxin"/>
    <property type="match status" value="1"/>
</dbReference>
<dbReference type="Proteomes" id="UP001321763">
    <property type="component" value="Chromosome"/>
</dbReference>
<protein>
    <submittedName>
        <fullName evidence="1">Arsenic resistance operon repressor</fullName>
    </submittedName>
    <submittedName>
        <fullName evidence="2">Arsenical resistance operon transcriptional repressor ArsD</fullName>
    </submittedName>
</protein>
<dbReference type="EMBL" id="AP026818">
    <property type="protein sequence ID" value="BDR81600.1"/>
    <property type="molecule type" value="Genomic_DNA"/>
</dbReference>
<reference evidence="1 4" key="2">
    <citation type="submission" date="2022-09" db="EMBL/GenBank/DDBJ databases">
        <title>complete genome sequences of Clostridium tetani str. KHSU-234311-028 isolated from soil.</title>
        <authorList>
            <person name="Sekizuka T."/>
            <person name="Shitada C."/>
            <person name="Takahashi M."/>
            <person name="Kuroda M."/>
        </authorList>
    </citation>
    <scope>NUCLEOTIDE SEQUENCE [LARGE SCALE GENOMIC DNA]</scope>
    <source>
        <strain evidence="1 4">KHSU-234311-028</strain>
    </source>
</reference>